<dbReference type="GO" id="GO:0004067">
    <property type="term" value="F:asparaginase activity"/>
    <property type="evidence" value="ECO:0007669"/>
    <property type="project" value="UniProtKB-UniRule"/>
</dbReference>
<reference evidence="3" key="1">
    <citation type="submission" date="2016-03" db="EMBL/GenBank/DDBJ databases">
        <authorList>
            <person name="Devillers Hugo."/>
        </authorList>
    </citation>
    <scope>NUCLEOTIDE SEQUENCE [LARGE SCALE GENOMIC DNA]</scope>
</reference>
<keyword evidence="1" id="KW-0732">Signal</keyword>
<name>A0A1G4JZV1_9SACH</name>
<gene>
    <name evidence="2" type="ORF">LAME_0F17326G</name>
</gene>
<dbReference type="AlphaFoldDB" id="A0A1G4JZV1"/>
<accession>A0A1G4JZV1</accession>
<evidence type="ECO:0000313" key="3">
    <source>
        <dbReference type="Proteomes" id="UP000191144"/>
    </source>
</evidence>
<dbReference type="Proteomes" id="UP000191144">
    <property type="component" value="Chromosome F"/>
</dbReference>
<dbReference type="SMART" id="SM00870">
    <property type="entry name" value="Asparaginase"/>
    <property type="match status" value="1"/>
</dbReference>
<evidence type="ECO:0000256" key="1">
    <source>
        <dbReference type="SAM" id="SignalP"/>
    </source>
</evidence>
<sequence>MHVILALSSVLAVATASPIAIISDLFKRKTSDFDPLMVWPGNLTQMSNWSNWTNPSNWHNASGVNSSGNSSYSGHPSAGWPSPKLQVFVTGGEYQMSNWTMSSDVQVTTLFNQSSLNATYLYSVASSVASSLESDEYTGVVVLGSEQSLESLGFFLSVVTDSPKSLVVTSELEDGLSVAWSDNSWWRGVLVVDGCSIYSGSLYNSGNPSAGNIGSVYAGEPWFWFTPAWPTFLSPESTLRQEYYNFTEIATANTTYSNSVTTIPIVYDGYYDPSLINSVSSSVKGLVVVSSGNSTSSELKSSTVPVVFASDGYEPVFPEDVPQGAIAGGTLSPVQAQLLLSIAVVNNATDPSSLQGLFLP</sequence>
<dbReference type="InterPro" id="IPR036152">
    <property type="entry name" value="Asp/glu_Ase-like_sf"/>
</dbReference>
<dbReference type="PIRSF" id="PIRSF001220">
    <property type="entry name" value="L-ASNase_gatD"/>
    <property type="match status" value="1"/>
</dbReference>
<evidence type="ECO:0000313" key="2">
    <source>
        <dbReference type="EMBL" id="SCU96756.1"/>
    </source>
</evidence>
<protein>
    <submittedName>
        <fullName evidence="2">LAME_0F17326g1_1</fullName>
    </submittedName>
</protein>
<feature type="signal peptide" evidence="1">
    <location>
        <begin position="1"/>
        <end position="16"/>
    </location>
</feature>
<organism evidence="2 3">
    <name type="scientific">Lachancea meyersii CBS 8951</name>
    <dbReference type="NCBI Taxonomy" id="1266667"/>
    <lineage>
        <taxon>Eukaryota</taxon>
        <taxon>Fungi</taxon>
        <taxon>Dikarya</taxon>
        <taxon>Ascomycota</taxon>
        <taxon>Saccharomycotina</taxon>
        <taxon>Saccharomycetes</taxon>
        <taxon>Saccharomycetales</taxon>
        <taxon>Saccharomycetaceae</taxon>
        <taxon>Lachancea</taxon>
    </lineage>
</organism>
<dbReference type="InterPro" id="IPR006034">
    <property type="entry name" value="Asparaginase/glutaminase-like"/>
</dbReference>
<dbReference type="PROSITE" id="PS51732">
    <property type="entry name" value="ASN_GLN_ASE_3"/>
    <property type="match status" value="1"/>
</dbReference>
<dbReference type="SUPFAM" id="SSF53774">
    <property type="entry name" value="Glutaminase/Asparaginase"/>
    <property type="match status" value="1"/>
</dbReference>
<dbReference type="EMBL" id="LT598477">
    <property type="protein sequence ID" value="SCU96756.1"/>
    <property type="molecule type" value="Genomic_DNA"/>
</dbReference>
<proteinExistence type="predicted"/>
<dbReference type="PIRSF" id="PIRSF500176">
    <property type="entry name" value="L_ASNase"/>
    <property type="match status" value="1"/>
</dbReference>
<dbReference type="OrthoDB" id="4070114at2759"/>
<feature type="chain" id="PRO_5009236303" evidence="1">
    <location>
        <begin position="17"/>
        <end position="360"/>
    </location>
</feature>
<keyword evidence="3" id="KW-1185">Reference proteome</keyword>